<organism evidence="1 2">
    <name type="scientific">Chelatococcus daeguensis</name>
    <dbReference type="NCBI Taxonomy" id="444444"/>
    <lineage>
        <taxon>Bacteria</taxon>
        <taxon>Pseudomonadati</taxon>
        <taxon>Pseudomonadota</taxon>
        <taxon>Alphaproteobacteria</taxon>
        <taxon>Hyphomicrobiales</taxon>
        <taxon>Chelatococcaceae</taxon>
        <taxon>Chelatococcus</taxon>
    </lineage>
</organism>
<name>A0AAC9JMZ9_9HYPH</name>
<evidence type="ECO:0000313" key="2">
    <source>
        <dbReference type="Proteomes" id="UP000182703"/>
    </source>
</evidence>
<dbReference type="Proteomes" id="UP000182703">
    <property type="component" value="Chromosome"/>
</dbReference>
<gene>
    <name evidence="1" type="ORF">BOQ54_03145</name>
</gene>
<dbReference type="AlphaFoldDB" id="A0AAC9JMZ9"/>
<reference evidence="1 2" key="1">
    <citation type="submission" date="2016-11" db="EMBL/GenBank/DDBJ databases">
        <title>Complete genome sequence of the aerobically denitrifying bacterium Chelatococcus daeguensis TAD1.</title>
        <authorList>
            <person name="Yang Y."/>
            <person name="Huang S."/>
            <person name="Lin E."/>
        </authorList>
    </citation>
    <scope>NUCLEOTIDE SEQUENCE [LARGE SCALE GENOMIC DNA]</scope>
    <source>
        <strain evidence="1 2">TAD1</strain>
    </source>
</reference>
<keyword evidence="2" id="KW-1185">Reference proteome</keyword>
<sequence>MALALVVVGPIKGQAQEAPTEAQVAEGLSFEIPAIWSVESLTIQATQNVGSIVDPDIRMRIRATARLQQATFGFVSQIDDVTVLAPVLPEGHVVELFGFASARLYRGEWEYSFDFQGSPFEGSGAPRSSFSGRTVLRDSHEHRAVIAEAEARQRSAREAQQAAIDRDSARLRHLLGRGEFRGESSQGGSVWPFEVVDVVLDANDRFTGQLTWLTLSSVQRINGIITNGMMIFENVEDIQRGDAVLNCVYRLALDGRETALGGFSDCAQGLVQVAFYPEEVIAERRARRAAGIVILRDALAAGAAVQARYDEPDRWGCARLPCGKRTVSEFTITFETFDPNDNLFSGESLWSSGSRYAIEGRIDGETIAFRETDIRENPSNRAPEFQSYHGRIGAESVTGIVCRDAVIDAPCRDPYATDTRFSFAFP</sequence>
<proteinExistence type="predicted"/>
<dbReference type="EMBL" id="CP018095">
    <property type="protein sequence ID" value="APF36434.1"/>
    <property type="molecule type" value="Genomic_DNA"/>
</dbReference>
<protein>
    <submittedName>
        <fullName evidence="1">Uncharacterized protein</fullName>
    </submittedName>
</protein>
<accession>A0AAC9JMZ9</accession>
<dbReference type="KEGG" id="cdq:BOQ54_03145"/>
<evidence type="ECO:0000313" key="1">
    <source>
        <dbReference type="EMBL" id="APF36434.1"/>
    </source>
</evidence>